<accession>A0A075QZJ8</accession>
<dbReference type="InterPro" id="IPR007409">
    <property type="entry name" value="Restrct_endonuc_type1_HsdR_N"/>
</dbReference>
<reference evidence="2 3" key="1">
    <citation type="journal article" date="2011" name="J. Bacteriol.">
        <title>Genome sequence of Brevibacillus laterosporus LMG 15441, a pathogen of invertebrates.</title>
        <authorList>
            <person name="Djukic M."/>
            <person name="Poehlein A."/>
            <person name="Thurmer A."/>
            <person name="Daniel R."/>
        </authorList>
    </citation>
    <scope>NUCLEOTIDE SEQUENCE [LARGE SCALE GENOMIC DNA]</scope>
    <source>
        <strain evidence="2 3">LMG 15441</strain>
    </source>
</reference>
<dbReference type="Pfam" id="PF04313">
    <property type="entry name" value="HSDR_N"/>
    <property type="match status" value="1"/>
</dbReference>
<name>A0A075QZJ8_BRELA</name>
<dbReference type="Proteomes" id="UP000005850">
    <property type="component" value="Chromosome"/>
</dbReference>
<dbReference type="KEGG" id="blr:BRLA_c002510"/>
<protein>
    <submittedName>
        <fullName evidence="2">Type I restriction enzyme R protein</fullName>
        <ecNumber evidence="2">3.1.21.3</ecNumber>
    </submittedName>
</protein>
<dbReference type="EC" id="3.1.21.3" evidence="2"/>
<sequence length="106" mass="12519">MKQVSAKDGVFQAYNQIKKYAEEGLFRNNIFSTLQVFVISNEQTTRYFANALPKDIHKKFVFSWRTTDNRKVENLYEFVKQVLNIPDAHRLIVNYTIVSEDQFAYS</sequence>
<evidence type="ECO:0000313" key="3">
    <source>
        <dbReference type="Proteomes" id="UP000005850"/>
    </source>
</evidence>
<dbReference type="eggNOG" id="COG0610">
    <property type="taxonomic scope" value="Bacteria"/>
</dbReference>
<organism evidence="2 3">
    <name type="scientific">Brevibacillus laterosporus LMG 15441</name>
    <dbReference type="NCBI Taxonomy" id="1042163"/>
    <lineage>
        <taxon>Bacteria</taxon>
        <taxon>Bacillati</taxon>
        <taxon>Bacillota</taxon>
        <taxon>Bacilli</taxon>
        <taxon>Bacillales</taxon>
        <taxon>Paenibacillaceae</taxon>
        <taxon>Brevibacillus</taxon>
    </lineage>
</organism>
<evidence type="ECO:0000313" key="2">
    <source>
        <dbReference type="EMBL" id="AIG24646.1"/>
    </source>
</evidence>
<proteinExistence type="predicted"/>
<dbReference type="HOGENOM" id="CLU_2218023_0_0_9"/>
<dbReference type="STRING" id="1042163.BRLA_c002510"/>
<dbReference type="AlphaFoldDB" id="A0A075QZJ8"/>
<dbReference type="Gene3D" id="3.90.1570.50">
    <property type="match status" value="1"/>
</dbReference>
<dbReference type="CDD" id="cd22332">
    <property type="entry name" value="HsdR_N"/>
    <property type="match status" value="1"/>
</dbReference>
<dbReference type="GO" id="GO:0009035">
    <property type="term" value="F:type I site-specific deoxyribonuclease activity"/>
    <property type="evidence" value="ECO:0007669"/>
    <property type="project" value="UniProtKB-EC"/>
</dbReference>
<evidence type="ECO:0000259" key="1">
    <source>
        <dbReference type="Pfam" id="PF04313"/>
    </source>
</evidence>
<keyword evidence="2" id="KW-0378">Hydrolase</keyword>
<keyword evidence="3" id="KW-1185">Reference proteome</keyword>
<feature type="domain" description="Restriction endonuclease type I HsdR N-terminal" evidence="1">
    <location>
        <begin position="9"/>
        <end position="51"/>
    </location>
</feature>
<gene>
    <name evidence="2" type="ORF">BRLA_c002510</name>
</gene>
<dbReference type="EMBL" id="CP007806">
    <property type="protein sequence ID" value="AIG24646.1"/>
    <property type="molecule type" value="Genomic_DNA"/>
</dbReference>